<dbReference type="Proteomes" id="UP000830583">
    <property type="component" value="Chromosome"/>
</dbReference>
<organism evidence="3 4">
    <name type="scientific">Flavobacterium azooxidireducens</name>
    <dbReference type="NCBI Taxonomy" id="1871076"/>
    <lineage>
        <taxon>Bacteria</taxon>
        <taxon>Pseudomonadati</taxon>
        <taxon>Bacteroidota</taxon>
        <taxon>Flavobacteriia</taxon>
        <taxon>Flavobacteriales</taxon>
        <taxon>Flavobacteriaceae</taxon>
        <taxon>Flavobacterium</taxon>
    </lineage>
</organism>
<dbReference type="InterPro" id="IPR025698">
    <property type="entry name" value="2TM_dom"/>
</dbReference>
<evidence type="ECO:0000259" key="2">
    <source>
        <dbReference type="Pfam" id="PF13239"/>
    </source>
</evidence>
<evidence type="ECO:0000313" key="4">
    <source>
        <dbReference type="Proteomes" id="UP000830583"/>
    </source>
</evidence>
<keyword evidence="1" id="KW-1133">Transmembrane helix</keyword>
<name>A0ABY4KC86_9FLAO</name>
<dbReference type="RefSeq" id="WP_248433325.1">
    <property type="nucleotide sequence ID" value="NZ_CP096205.1"/>
</dbReference>
<evidence type="ECO:0000313" key="3">
    <source>
        <dbReference type="EMBL" id="UPQ78399.1"/>
    </source>
</evidence>
<proteinExistence type="predicted"/>
<keyword evidence="1" id="KW-0812">Transmembrane</keyword>
<feature type="transmembrane region" description="Helical" evidence="1">
    <location>
        <begin position="55"/>
        <end position="81"/>
    </location>
</feature>
<evidence type="ECO:0000256" key="1">
    <source>
        <dbReference type="SAM" id="Phobius"/>
    </source>
</evidence>
<protein>
    <submittedName>
        <fullName evidence="3">2TM domain-containing protein</fullName>
    </submittedName>
</protein>
<dbReference type="EMBL" id="CP096205">
    <property type="protein sequence ID" value="UPQ78399.1"/>
    <property type="molecule type" value="Genomic_DNA"/>
</dbReference>
<feature type="domain" description="2TM" evidence="2">
    <location>
        <begin position="16"/>
        <end position="94"/>
    </location>
</feature>
<keyword evidence="1" id="KW-0472">Membrane</keyword>
<reference evidence="3" key="1">
    <citation type="submission" date="2022-04" db="EMBL/GenBank/DDBJ databases">
        <title>Consumption of N2O by Flavobacterium azooxidireducens sp. nov. isolated from Decomposing Leaf Litter of Phragmites australis (Cav.).</title>
        <authorList>
            <person name="Behrendt U."/>
            <person name="Spanner T."/>
            <person name="Augustin J."/>
            <person name="Horn M.A."/>
            <person name="Kolb S."/>
            <person name="Ulrich A."/>
        </authorList>
    </citation>
    <scope>NUCLEOTIDE SEQUENCE</scope>
    <source>
        <strain evidence="3">IGB 4-14</strain>
    </source>
</reference>
<gene>
    <name evidence="3" type="ORF">M0M57_12310</name>
</gene>
<accession>A0ABY4KC86</accession>
<keyword evidence="4" id="KW-1185">Reference proteome</keyword>
<feature type="transmembrane region" description="Helical" evidence="1">
    <location>
        <begin position="28"/>
        <end position="49"/>
    </location>
</feature>
<dbReference type="Pfam" id="PF13239">
    <property type="entry name" value="2TM"/>
    <property type="match status" value="1"/>
</dbReference>
<sequence length="103" mass="12497">MEIIMESNQFDVEKYQKAKKRVKEIKGFYGHLASFILVILFLAFLNFRFSPEHIWFYWPMLGWGIGLFFHATAVFNIIPFFGKEWEQNKIKEIIEKEKNTKWE</sequence>